<feature type="signal peptide" evidence="2">
    <location>
        <begin position="1"/>
        <end position="25"/>
    </location>
</feature>
<keyword evidence="2" id="KW-0732">Signal</keyword>
<sequence>WRNHGRRMQKLIFLLHSVAFCWVHALPLAEPQDFQTGALLLAGQMKEVLDNGAAMHDQKEFEFMGAKISNDMAFGFGDALKMPGRRRKREVDPEVEGADNSLGNEADNSLITEYIECVPFELVFPDGGAYLENKERKKRVPAPRSSSQSSSSYSSSDSSSSSSSSSSESDDR</sequence>
<feature type="chain" id="PRO_5001558260" evidence="2">
    <location>
        <begin position="26"/>
        <end position="172"/>
    </location>
</feature>
<evidence type="ECO:0000256" key="1">
    <source>
        <dbReference type="SAM" id="MobiDB-lite"/>
    </source>
</evidence>
<organism evidence="3">
    <name type="scientific">Bactrocera dorsalis</name>
    <name type="common">Oriental fruit fly</name>
    <name type="synonym">Dacus dorsalis</name>
    <dbReference type="NCBI Taxonomy" id="27457"/>
    <lineage>
        <taxon>Eukaryota</taxon>
        <taxon>Metazoa</taxon>
        <taxon>Ecdysozoa</taxon>
        <taxon>Arthropoda</taxon>
        <taxon>Hexapoda</taxon>
        <taxon>Insecta</taxon>
        <taxon>Pterygota</taxon>
        <taxon>Neoptera</taxon>
        <taxon>Endopterygota</taxon>
        <taxon>Diptera</taxon>
        <taxon>Brachycera</taxon>
        <taxon>Muscomorpha</taxon>
        <taxon>Tephritoidea</taxon>
        <taxon>Tephritidae</taxon>
        <taxon>Bactrocera</taxon>
        <taxon>Bactrocera</taxon>
    </lineage>
</organism>
<feature type="compositionally biased region" description="Low complexity" evidence="1">
    <location>
        <begin position="145"/>
        <end position="172"/>
    </location>
</feature>
<name>A0A034WQV6_BACDO</name>
<proteinExistence type="predicted"/>
<reference evidence="3" key="1">
    <citation type="journal article" date="2014" name="BMC Genomics">
        <title>Characterizing the developmental transcriptome of the oriental fruit fly, Bactrocera dorsalis (Diptera: Tephritidae) through comparative genomic analysis with Drosophila melanogaster utilizing modENCODE datasets.</title>
        <authorList>
            <person name="Geib S.M."/>
            <person name="Calla B."/>
            <person name="Hall B."/>
            <person name="Hou S."/>
            <person name="Manoukis N.C."/>
        </authorList>
    </citation>
    <scope>NUCLEOTIDE SEQUENCE</scope>
    <source>
        <strain evidence="3">Punador</strain>
    </source>
</reference>
<feature type="non-terminal residue" evidence="3">
    <location>
        <position position="1"/>
    </location>
</feature>
<feature type="region of interest" description="Disordered" evidence="1">
    <location>
        <begin position="133"/>
        <end position="172"/>
    </location>
</feature>
<protein>
    <submittedName>
        <fullName evidence="3">Uncharacterized protein</fullName>
    </submittedName>
</protein>
<accession>A0A034WQV6</accession>
<evidence type="ECO:0000256" key="2">
    <source>
        <dbReference type="SAM" id="SignalP"/>
    </source>
</evidence>
<feature type="region of interest" description="Disordered" evidence="1">
    <location>
        <begin position="85"/>
        <end position="104"/>
    </location>
</feature>
<dbReference type="AlphaFoldDB" id="A0A034WQV6"/>
<dbReference type="EMBL" id="GAKP01002377">
    <property type="protein sequence ID" value="JAC56575.1"/>
    <property type="molecule type" value="Transcribed_RNA"/>
</dbReference>
<evidence type="ECO:0000313" key="3">
    <source>
        <dbReference type="EMBL" id="JAC56575.1"/>
    </source>
</evidence>
<dbReference type="OrthoDB" id="7871009at2759"/>